<dbReference type="EMBL" id="CADEBC010000519">
    <property type="protein sequence ID" value="CAB3242840.1"/>
    <property type="molecule type" value="Genomic_DNA"/>
</dbReference>
<dbReference type="Proteomes" id="UP000494106">
    <property type="component" value="Unassembled WGS sequence"/>
</dbReference>
<feature type="chain" id="PRO_5036434315" evidence="4">
    <location>
        <begin position="18"/>
        <end position="446"/>
    </location>
</feature>
<comment type="caution">
    <text evidence="6">The sequence shown here is derived from an EMBL/GenBank/DDBJ whole genome shotgun (WGS) entry which is preliminary data.</text>
</comment>
<evidence type="ECO:0000256" key="2">
    <source>
        <dbReference type="PROSITE-ProRule" id="PRU00497"/>
    </source>
</evidence>
<name>A0A8S1A5N9_ARCPL</name>
<dbReference type="EMBL" id="CADEBD010000314">
    <property type="protein sequence ID" value="CAB3243739.1"/>
    <property type="molecule type" value="Genomic_DNA"/>
</dbReference>
<evidence type="ECO:0000313" key="5">
    <source>
        <dbReference type="EMBL" id="CAB3242840.1"/>
    </source>
</evidence>
<reference evidence="7 8" key="1">
    <citation type="submission" date="2020-04" db="EMBL/GenBank/DDBJ databases">
        <authorList>
            <person name="Wallbank WR R."/>
            <person name="Pardo Diaz C."/>
            <person name="Kozak K."/>
            <person name="Martin S."/>
            <person name="Jiggins C."/>
            <person name="Moest M."/>
            <person name="Warren A I."/>
            <person name="Byers J.R.P. K."/>
            <person name="Montejo-Kovacevich G."/>
            <person name="Yen C E."/>
        </authorList>
    </citation>
    <scope>NUCLEOTIDE SEQUENCE [LARGE SCALE GENOMIC DNA]</scope>
</reference>
<feature type="signal peptide" evidence="4">
    <location>
        <begin position="1"/>
        <end position="17"/>
    </location>
</feature>
<evidence type="ECO:0000313" key="6">
    <source>
        <dbReference type="EMBL" id="CAB3243739.1"/>
    </source>
</evidence>
<gene>
    <name evidence="6" type="ORF">APLA_LOCUS10507</name>
    <name evidence="5" type="ORF">APLA_LOCUS9219</name>
</gene>
<proteinExistence type="predicted"/>
<feature type="compositionally biased region" description="Low complexity" evidence="3">
    <location>
        <begin position="319"/>
        <end position="328"/>
    </location>
</feature>
<evidence type="ECO:0000256" key="1">
    <source>
        <dbReference type="ARBA" id="ARBA00022729"/>
    </source>
</evidence>
<dbReference type="Proteomes" id="UP000494256">
    <property type="component" value="Unassembled WGS sequence"/>
</dbReference>
<evidence type="ECO:0000313" key="8">
    <source>
        <dbReference type="Proteomes" id="UP000494256"/>
    </source>
</evidence>
<accession>A0A8S1A5N9</accession>
<dbReference type="PROSITE" id="PS51155">
    <property type="entry name" value="CHIT_BIND_RR_2"/>
    <property type="match status" value="1"/>
</dbReference>
<organism evidence="6 8">
    <name type="scientific">Arctia plantaginis</name>
    <name type="common">Wood tiger moth</name>
    <name type="synonym">Phalaena plantaginis</name>
    <dbReference type="NCBI Taxonomy" id="874455"/>
    <lineage>
        <taxon>Eukaryota</taxon>
        <taxon>Metazoa</taxon>
        <taxon>Ecdysozoa</taxon>
        <taxon>Arthropoda</taxon>
        <taxon>Hexapoda</taxon>
        <taxon>Insecta</taxon>
        <taxon>Pterygota</taxon>
        <taxon>Neoptera</taxon>
        <taxon>Endopterygota</taxon>
        <taxon>Lepidoptera</taxon>
        <taxon>Glossata</taxon>
        <taxon>Ditrysia</taxon>
        <taxon>Noctuoidea</taxon>
        <taxon>Erebidae</taxon>
        <taxon>Arctiinae</taxon>
        <taxon>Arctia</taxon>
    </lineage>
</organism>
<keyword evidence="2" id="KW-0193">Cuticle</keyword>
<dbReference type="AlphaFoldDB" id="A0A8S1A5N9"/>
<dbReference type="Pfam" id="PF00379">
    <property type="entry name" value="Chitin_bind_4"/>
    <property type="match status" value="1"/>
</dbReference>
<evidence type="ECO:0000256" key="3">
    <source>
        <dbReference type="SAM" id="MobiDB-lite"/>
    </source>
</evidence>
<keyword evidence="7" id="KW-1185">Reference proteome</keyword>
<dbReference type="InterPro" id="IPR000618">
    <property type="entry name" value="Insect_cuticle"/>
</dbReference>
<dbReference type="OrthoDB" id="6436078at2759"/>
<feature type="compositionally biased region" description="Basic and acidic residues" evidence="3">
    <location>
        <begin position="297"/>
        <end position="309"/>
    </location>
</feature>
<feature type="region of interest" description="Disordered" evidence="3">
    <location>
        <begin position="243"/>
        <end position="387"/>
    </location>
</feature>
<evidence type="ECO:0000256" key="4">
    <source>
        <dbReference type="SAM" id="SignalP"/>
    </source>
</evidence>
<feature type="compositionally biased region" description="Basic residues" evidence="3">
    <location>
        <begin position="285"/>
        <end position="296"/>
    </location>
</feature>
<dbReference type="GO" id="GO:0042302">
    <property type="term" value="F:structural constituent of cuticle"/>
    <property type="evidence" value="ECO:0007669"/>
    <property type="project" value="UniProtKB-UniRule"/>
</dbReference>
<sequence>MWHHLIFLLPIVLSVSSIKVPVDNVDSNEDRVSDVTEEIKSTPVYYIKEDGNLDSYLIPPDPHKPDEAFSDVLPTPATYLIPPIKEQQSDFYIPAEPSAQSDWLPILQTQSQNNRHARLQRPLLETIPIFMNEGIHALDGGQFNLPIPIPSTQLVPPAVDAVNEFLTPIVPQAEQNQANYVPNYNFPVYEDKRNGPTLNPQLESADPTLALHLLPPKLQQSLKLPTKLYPKKYTNDFRPVPIPLNLSSQEKEPQVPKANPAKFFKPPPSIEDEYQFTPPAEKNFYHYKKAENKRKLKGEEESLKQHQDDADAETYGEPTSTEQQTSETNFRYPGRNVYPAPLRQEPPKVPPHDESSAAAPGSDGRTEFRMHGMKGPHSYQFGYDTGKGKNRQFRYEERDNEGLVHGHYGYMDKLGKLRIVNYSAHPKYGFRAEEPVESTPQTAKVK</sequence>
<protein>
    <submittedName>
        <fullName evidence="6">Uncharacterized protein</fullName>
    </submittedName>
</protein>
<keyword evidence="1 4" id="KW-0732">Signal</keyword>
<evidence type="ECO:0000313" key="7">
    <source>
        <dbReference type="Proteomes" id="UP000494106"/>
    </source>
</evidence>